<dbReference type="Proteomes" id="UP000003586">
    <property type="component" value="Chromosome"/>
</dbReference>
<dbReference type="EMBL" id="CP007035">
    <property type="protein sequence ID" value="AHF17941.1"/>
    <property type="molecule type" value="Genomic_DNA"/>
</dbReference>
<evidence type="ECO:0000313" key="2">
    <source>
        <dbReference type="Proteomes" id="UP000003586"/>
    </source>
</evidence>
<reference evidence="1 2" key="1">
    <citation type="submission" date="2013-12" db="EMBL/GenBank/DDBJ databases">
        <authorList>
            <consortium name="DOE Joint Genome Institute"/>
            <person name="Eisen J."/>
            <person name="Huntemann M."/>
            <person name="Han J."/>
            <person name="Chen A."/>
            <person name="Kyrpides N."/>
            <person name="Mavromatis K."/>
            <person name="Markowitz V."/>
            <person name="Palaniappan K."/>
            <person name="Ivanova N."/>
            <person name="Schaumberg A."/>
            <person name="Pati A."/>
            <person name="Liolios K."/>
            <person name="Nordberg H.P."/>
            <person name="Cantor M.N."/>
            <person name="Hua S.X."/>
            <person name="Woyke T."/>
        </authorList>
    </citation>
    <scope>NUCLEOTIDE SEQUENCE [LARGE SCALE GENOMIC DNA]</scope>
    <source>
        <strain evidence="2">DSM 19437</strain>
    </source>
</reference>
<protein>
    <submittedName>
        <fullName evidence="1">Uncharacterized protein</fullName>
    </submittedName>
</protein>
<organism evidence="1 2">
    <name type="scientific">Niabella soli DSM 19437</name>
    <dbReference type="NCBI Taxonomy" id="929713"/>
    <lineage>
        <taxon>Bacteria</taxon>
        <taxon>Pseudomonadati</taxon>
        <taxon>Bacteroidota</taxon>
        <taxon>Chitinophagia</taxon>
        <taxon>Chitinophagales</taxon>
        <taxon>Chitinophagaceae</taxon>
        <taxon>Niabella</taxon>
    </lineage>
</organism>
<evidence type="ECO:0000313" key="1">
    <source>
        <dbReference type="EMBL" id="AHF17941.1"/>
    </source>
</evidence>
<proteinExistence type="predicted"/>
<accession>W0F988</accession>
<dbReference type="STRING" id="929713.NIASO_17315"/>
<keyword evidence="2" id="KW-1185">Reference proteome</keyword>
<dbReference type="AlphaFoldDB" id="W0F988"/>
<dbReference type="HOGENOM" id="CLU_3138231_0_0_10"/>
<sequence>MYYITNVDNKNYTTKYYFQDSKRKSAPITGKLRVTQLYCGFKKNCNPSN</sequence>
<dbReference type="KEGG" id="nso:NIASO_17315"/>
<name>W0F988_9BACT</name>
<gene>
    <name evidence="1" type="ORF">NIASO_17315</name>
</gene>